<feature type="region of interest" description="Disordered" evidence="1">
    <location>
        <begin position="23"/>
        <end position="89"/>
    </location>
</feature>
<gene>
    <name evidence="2" type="ORF">Sradi_6162300</name>
</gene>
<organism evidence="2">
    <name type="scientific">Sesamum radiatum</name>
    <name type="common">Black benniseed</name>
    <dbReference type="NCBI Taxonomy" id="300843"/>
    <lineage>
        <taxon>Eukaryota</taxon>
        <taxon>Viridiplantae</taxon>
        <taxon>Streptophyta</taxon>
        <taxon>Embryophyta</taxon>
        <taxon>Tracheophyta</taxon>
        <taxon>Spermatophyta</taxon>
        <taxon>Magnoliopsida</taxon>
        <taxon>eudicotyledons</taxon>
        <taxon>Gunneridae</taxon>
        <taxon>Pentapetalae</taxon>
        <taxon>asterids</taxon>
        <taxon>lamiids</taxon>
        <taxon>Lamiales</taxon>
        <taxon>Pedaliaceae</taxon>
        <taxon>Sesamum</taxon>
    </lineage>
</organism>
<dbReference type="EMBL" id="JACGWJ010000029">
    <property type="protein sequence ID" value="KAL0302942.1"/>
    <property type="molecule type" value="Genomic_DNA"/>
</dbReference>
<feature type="compositionally biased region" description="Basic residues" evidence="1">
    <location>
        <begin position="25"/>
        <end position="39"/>
    </location>
</feature>
<evidence type="ECO:0000256" key="1">
    <source>
        <dbReference type="SAM" id="MobiDB-lite"/>
    </source>
</evidence>
<accession>A0AAW2K833</accession>
<sequence>RPFLTPHLPPRLASPLLPAYYRLRPTARRPPRPGSGRRRWPSEMGDHRRLDWGRPRPESGGGRPIHSSTARWATSPSPDLLSRATARSP</sequence>
<reference evidence="2" key="2">
    <citation type="journal article" date="2024" name="Plant">
        <title>Genomic evolution and insights into agronomic trait innovations of Sesamum species.</title>
        <authorList>
            <person name="Miao H."/>
            <person name="Wang L."/>
            <person name="Qu L."/>
            <person name="Liu H."/>
            <person name="Sun Y."/>
            <person name="Le M."/>
            <person name="Wang Q."/>
            <person name="Wei S."/>
            <person name="Zheng Y."/>
            <person name="Lin W."/>
            <person name="Duan Y."/>
            <person name="Cao H."/>
            <person name="Xiong S."/>
            <person name="Wang X."/>
            <person name="Wei L."/>
            <person name="Li C."/>
            <person name="Ma Q."/>
            <person name="Ju M."/>
            <person name="Zhao R."/>
            <person name="Li G."/>
            <person name="Mu C."/>
            <person name="Tian Q."/>
            <person name="Mei H."/>
            <person name="Zhang T."/>
            <person name="Gao T."/>
            <person name="Zhang H."/>
        </authorList>
    </citation>
    <scope>NUCLEOTIDE SEQUENCE</scope>
    <source>
        <strain evidence="2">G02</strain>
    </source>
</reference>
<reference evidence="2" key="1">
    <citation type="submission" date="2020-06" db="EMBL/GenBank/DDBJ databases">
        <authorList>
            <person name="Li T."/>
            <person name="Hu X."/>
            <person name="Zhang T."/>
            <person name="Song X."/>
            <person name="Zhang H."/>
            <person name="Dai N."/>
            <person name="Sheng W."/>
            <person name="Hou X."/>
            <person name="Wei L."/>
        </authorList>
    </citation>
    <scope>NUCLEOTIDE SEQUENCE</scope>
    <source>
        <strain evidence="2">G02</strain>
        <tissue evidence="2">Leaf</tissue>
    </source>
</reference>
<proteinExistence type="predicted"/>
<comment type="caution">
    <text evidence="2">The sequence shown here is derived from an EMBL/GenBank/DDBJ whole genome shotgun (WGS) entry which is preliminary data.</text>
</comment>
<feature type="compositionally biased region" description="Basic and acidic residues" evidence="1">
    <location>
        <begin position="40"/>
        <end position="57"/>
    </location>
</feature>
<name>A0AAW2K833_SESRA</name>
<feature type="compositionally biased region" description="Polar residues" evidence="1">
    <location>
        <begin position="66"/>
        <end position="77"/>
    </location>
</feature>
<feature type="non-terminal residue" evidence="2">
    <location>
        <position position="1"/>
    </location>
</feature>
<feature type="non-terminal residue" evidence="2">
    <location>
        <position position="89"/>
    </location>
</feature>
<protein>
    <submittedName>
        <fullName evidence="2">Uncharacterized protein</fullName>
    </submittedName>
</protein>
<dbReference type="AlphaFoldDB" id="A0AAW2K833"/>
<evidence type="ECO:0000313" key="2">
    <source>
        <dbReference type="EMBL" id="KAL0302942.1"/>
    </source>
</evidence>